<proteinExistence type="predicted"/>
<reference evidence="2" key="1">
    <citation type="journal article" date="2021" name="Proc. Natl. Acad. Sci. U.S.A.">
        <title>A Catalog of Tens of Thousands of Viruses from Human Metagenomes Reveals Hidden Associations with Chronic Diseases.</title>
        <authorList>
            <person name="Tisza M.J."/>
            <person name="Buck C.B."/>
        </authorList>
    </citation>
    <scope>NUCLEOTIDE SEQUENCE</scope>
    <source>
        <strain evidence="2">Ct0yq10</strain>
    </source>
</reference>
<accession>A0A8S5MP30</accession>
<dbReference type="EMBL" id="BK014951">
    <property type="protein sequence ID" value="DAD84030.1"/>
    <property type="molecule type" value="Genomic_DNA"/>
</dbReference>
<dbReference type="InterPro" id="IPR036388">
    <property type="entry name" value="WH-like_DNA-bd_sf"/>
</dbReference>
<sequence>MDPITFNPDNGLDILRTMKSPKQMGRPRKFVDDEEILICKQAGWSNRTIAVSLGVSKDTINRRVRKLVENGIINPDNYDYNFSNPSATDQPRRKNKERWEMWHGPGV</sequence>
<dbReference type="Gene3D" id="1.10.10.10">
    <property type="entry name" value="Winged helix-like DNA-binding domain superfamily/Winged helix DNA-binding domain"/>
    <property type="match status" value="1"/>
</dbReference>
<dbReference type="SUPFAM" id="SSF46689">
    <property type="entry name" value="Homeodomain-like"/>
    <property type="match status" value="1"/>
</dbReference>
<dbReference type="Pfam" id="PF13412">
    <property type="entry name" value="HTH_24"/>
    <property type="match status" value="1"/>
</dbReference>
<evidence type="ECO:0000256" key="1">
    <source>
        <dbReference type="SAM" id="MobiDB-lite"/>
    </source>
</evidence>
<evidence type="ECO:0000313" key="2">
    <source>
        <dbReference type="EMBL" id="DAD84030.1"/>
    </source>
</evidence>
<name>A0A8S5MP30_9CAUD</name>
<dbReference type="GO" id="GO:0003677">
    <property type="term" value="F:DNA binding"/>
    <property type="evidence" value="ECO:0007669"/>
    <property type="project" value="UniProtKB-KW"/>
</dbReference>
<protein>
    <submittedName>
        <fullName evidence="2">Winged helix-turn-helix DNA-binding protein</fullName>
    </submittedName>
</protein>
<organism evidence="2">
    <name type="scientific">Siphoviridae sp. ct0yq10</name>
    <dbReference type="NCBI Taxonomy" id="2826270"/>
    <lineage>
        <taxon>Viruses</taxon>
        <taxon>Duplodnaviria</taxon>
        <taxon>Heunggongvirae</taxon>
        <taxon>Uroviricota</taxon>
        <taxon>Caudoviricetes</taxon>
    </lineage>
</organism>
<dbReference type="InterPro" id="IPR009057">
    <property type="entry name" value="Homeodomain-like_sf"/>
</dbReference>
<feature type="region of interest" description="Disordered" evidence="1">
    <location>
        <begin position="82"/>
        <end position="107"/>
    </location>
</feature>
<keyword evidence="2" id="KW-0238">DNA-binding</keyword>